<dbReference type="AlphaFoldDB" id="A0A1H2RN01"/>
<evidence type="ECO:0000313" key="3">
    <source>
        <dbReference type="Proteomes" id="UP000199488"/>
    </source>
</evidence>
<dbReference type="InterPro" id="IPR054213">
    <property type="entry name" value="DUF6920"/>
</dbReference>
<reference evidence="2 3" key="1">
    <citation type="submission" date="2016-10" db="EMBL/GenBank/DDBJ databases">
        <authorList>
            <person name="de Groot N.N."/>
        </authorList>
    </citation>
    <scope>NUCLEOTIDE SEQUENCE [LARGE SCALE GENOMIC DNA]</scope>
    <source>
        <strain evidence="2 3">DSM 23126</strain>
    </source>
</reference>
<gene>
    <name evidence="2" type="ORF">SAMN05421781_0840</name>
</gene>
<keyword evidence="1" id="KW-0812">Transmembrane</keyword>
<sequence>MLFGIAIRTGNGFFNLEVQLMKFLYFIMIFIIILILGKWRFNYFTNKEIASLAAASENDPAMPVTQQRIEALPLPVARWLTTTGMAGKHEIQSVRLKQTGLMKLKPSQKNWYQSNAEQYITVNEPAFLWKAEIKMLPFLKVVGRDLFKHGRGHMTIKIASLIPIVDIADNEKINQSTMQRYLLELPWYPSAALSPYIQWKQLDEFSAEATMDYNGVSGSATYQFSAEGSVEKISALRYKDSSKDAKLLECVGEVVESSRIEGIEIPTALTVSWMLEEGRFTWYKVKVEDIKFNE</sequence>
<dbReference type="Pfam" id="PF21900">
    <property type="entry name" value="DUF6920"/>
    <property type="match status" value="1"/>
</dbReference>
<dbReference type="EMBL" id="FNNC01000001">
    <property type="protein sequence ID" value="SDW20747.1"/>
    <property type="molecule type" value="Genomic_DNA"/>
</dbReference>
<evidence type="ECO:0000313" key="2">
    <source>
        <dbReference type="EMBL" id="SDW20747.1"/>
    </source>
</evidence>
<dbReference type="Proteomes" id="UP000199488">
    <property type="component" value="Unassembled WGS sequence"/>
</dbReference>
<keyword evidence="1" id="KW-0472">Membrane</keyword>
<accession>A0A1H2RN01</accession>
<name>A0A1H2RN01_9BACI</name>
<organism evidence="2 3">
    <name type="scientific">Marinococcus luteus</name>
    <dbReference type="NCBI Taxonomy" id="1122204"/>
    <lineage>
        <taxon>Bacteria</taxon>
        <taxon>Bacillati</taxon>
        <taxon>Bacillota</taxon>
        <taxon>Bacilli</taxon>
        <taxon>Bacillales</taxon>
        <taxon>Bacillaceae</taxon>
        <taxon>Marinococcus</taxon>
    </lineage>
</organism>
<protein>
    <submittedName>
        <fullName evidence="2">Uncharacterized protein</fullName>
    </submittedName>
</protein>
<keyword evidence="1" id="KW-1133">Transmembrane helix</keyword>
<keyword evidence="3" id="KW-1185">Reference proteome</keyword>
<proteinExistence type="predicted"/>
<evidence type="ECO:0000256" key="1">
    <source>
        <dbReference type="SAM" id="Phobius"/>
    </source>
</evidence>
<feature type="transmembrane region" description="Helical" evidence="1">
    <location>
        <begin position="20"/>
        <end position="37"/>
    </location>
</feature>